<accession>A0AAJ1QHT7</accession>
<protein>
    <submittedName>
        <fullName evidence="1">Uncharacterized protein</fullName>
    </submittedName>
</protein>
<dbReference type="RefSeq" id="WP_286494436.1">
    <property type="nucleotide sequence ID" value="NZ_JACAGJ010000012.1"/>
</dbReference>
<organism evidence="1 2">
    <name type="scientific">Empedobacter brevis</name>
    <dbReference type="NCBI Taxonomy" id="247"/>
    <lineage>
        <taxon>Bacteria</taxon>
        <taxon>Pseudomonadati</taxon>
        <taxon>Bacteroidota</taxon>
        <taxon>Flavobacteriia</taxon>
        <taxon>Flavobacteriales</taxon>
        <taxon>Weeksellaceae</taxon>
        <taxon>Empedobacter</taxon>
    </lineage>
</organism>
<comment type="caution">
    <text evidence="1">The sequence shown here is derived from an EMBL/GenBank/DDBJ whole genome shotgun (WGS) entry which is preliminary data.</text>
</comment>
<name>A0AAJ1QHT7_9FLAO</name>
<sequence>MATVKTYGLKKISSAEVSVDGTMPAVLTELCQTYRDSCEFTEDDPQITDEYSDQEDDPIATFAIKGAKSIKLSTYDYSPELLVKLKGGTVVDGQWAEPAIMPEIYQAIELLTNTDLPFHFPKCRVIAKFNTKLVKNGLSLLEITLRPQSPAPGKPAVLIGKKTP</sequence>
<evidence type="ECO:0000313" key="2">
    <source>
        <dbReference type="Proteomes" id="UP001170959"/>
    </source>
</evidence>
<reference evidence="1" key="2">
    <citation type="journal article" date="2022" name="Sci. Total Environ.">
        <title>Prevalence, transmission, and molecular epidemiology of tet(X)-positive bacteria among humans, animals, and environmental niches in China: An epidemiological, and genomic-based study.</title>
        <authorList>
            <person name="Dong N."/>
            <person name="Zeng Y."/>
            <person name="Cai C."/>
            <person name="Sun C."/>
            <person name="Lu J."/>
            <person name="Liu C."/>
            <person name="Zhou H."/>
            <person name="Sun Q."/>
            <person name="Shu L."/>
            <person name="Wang H."/>
            <person name="Wang Y."/>
            <person name="Wang S."/>
            <person name="Wu C."/>
            <person name="Chan E.W."/>
            <person name="Chen G."/>
            <person name="Shen Z."/>
            <person name="Chen S."/>
            <person name="Zhang R."/>
        </authorList>
    </citation>
    <scope>NUCLEOTIDE SEQUENCE</scope>
    <source>
        <strain evidence="1">R655-4</strain>
    </source>
</reference>
<reference evidence="1" key="1">
    <citation type="submission" date="2020-06" db="EMBL/GenBank/DDBJ databases">
        <authorList>
            <person name="Dong N."/>
        </authorList>
    </citation>
    <scope>NUCLEOTIDE SEQUENCE</scope>
    <source>
        <strain evidence="1">R655-4</strain>
    </source>
</reference>
<dbReference type="EMBL" id="JACAGJ010000012">
    <property type="protein sequence ID" value="MDM1074201.1"/>
    <property type="molecule type" value="Genomic_DNA"/>
</dbReference>
<proteinExistence type="predicted"/>
<evidence type="ECO:0000313" key="1">
    <source>
        <dbReference type="EMBL" id="MDM1074201.1"/>
    </source>
</evidence>
<dbReference type="Proteomes" id="UP001170959">
    <property type="component" value="Unassembled WGS sequence"/>
</dbReference>
<dbReference type="AlphaFoldDB" id="A0AAJ1QHT7"/>
<gene>
    <name evidence="1" type="ORF">HX001_17080</name>
</gene>